<dbReference type="InterPro" id="IPR018846">
    <property type="entry name" value="Beta-prop_RSE1/DDB1/CPSF1_1st"/>
</dbReference>
<proteinExistence type="predicted"/>
<evidence type="ECO:0000313" key="6">
    <source>
        <dbReference type="EMBL" id="CAD7222172.1"/>
    </source>
</evidence>
<dbReference type="Gene3D" id="1.10.150.910">
    <property type="match status" value="1"/>
</dbReference>
<gene>
    <name evidence="6" type="ORF">CTOB1V02_LOCUS188</name>
</gene>
<reference evidence="6" key="1">
    <citation type="submission" date="2020-11" db="EMBL/GenBank/DDBJ databases">
        <authorList>
            <person name="Tran Van P."/>
        </authorList>
    </citation>
    <scope>NUCLEOTIDE SEQUENCE</scope>
</reference>
<dbReference type="Pfam" id="PF10433">
    <property type="entry name" value="Beta-prop_RSE1_1st"/>
    <property type="match status" value="1"/>
</dbReference>
<accession>A0A7R8W3P4</accession>
<dbReference type="FunFam" id="2.130.10.10:FF:000100">
    <property type="entry name" value="Cleavage and polyadenylation specificity factor subunit 1"/>
    <property type="match status" value="1"/>
</dbReference>
<evidence type="ECO:0000256" key="1">
    <source>
        <dbReference type="ARBA" id="ARBA00004123"/>
    </source>
</evidence>
<evidence type="ECO:0000259" key="5">
    <source>
        <dbReference type="Pfam" id="PF23726"/>
    </source>
</evidence>
<dbReference type="GO" id="GO:0003676">
    <property type="term" value="F:nucleic acid binding"/>
    <property type="evidence" value="ECO:0007669"/>
    <property type="project" value="InterPro"/>
</dbReference>
<name>A0A7R8W3P4_9CRUS</name>
<dbReference type="InterPro" id="IPR058543">
    <property type="entry name" value="Beta-prop_RSE1/DDB1/CPSF1_2nd"/>
</dbReference>
<dbReference type="InterPro" id="IPR015943">
    <property type="entry name" value="WD40/YVTN_repeat-like_dom_sf"/>
</dbReference>
<dbReference type="EMBL" id="OB660033">
    <property type="protein sequence ID" value="CAD7222172.1"/>
    <property type="molecule type" value="Genomic_DNA"/>
</dbReference>
<dbReference type="PANTHER" id="PTHR10644">
    <property type="entry name" value="DNA REPAIR/RNA PROCESSING CPSF FAMILY"/>
    <property type="match status" value="1"/>
</dbReference>
<dbReference type="InterPro" id="IPR004871">
    <property type="entry name" value="RSE1/DDB1/CPSF1_C"/>
</dbReference>
<dbReference type="Pfam" id="PF03178">
    <property type="entry name" value="CPSF_A"/>
    <property type="match status" value="1"/>
</dbReference>
<dbReference type="GO" id="GO:0005634">
    <property type="term" value="C:nucleus"/>
    <property type="evidence" value="ECO:0007669"/>
    <property type="project" value="UniProtKB-SubCell"/>
</dbReference>
<comment type="subcellular location">
    <subcellularLocation>
        <location evidence="1">Nucleus</location>
    </subcellularLocation>
</comment>
<dbReference type="Gene3D" id="2.130.10.10">
    <property type="entry name" value="YVTN repeat-like/Quinoprotein amine dehydrogenase"/>
    <property type="match status" value="2"/>
</dbReference>
<evidence type="ECO:0000259" key="3">
    <source>
        <dbReference type="Pfam" id="PF03178"/>
    </source>
</evidence>
<feature type="domain" description="RSE1/DDB1/CPSF1 C-terminal" evidence="3">
    <location>
        <begin position="1016"/>
        <end position="1351"/>
    </location>
</feature>
<evidence type="ECO:0000256" key="2">
    <source>
        <dbReference type="ARBA" id="ARBA00023242"/>
    </source>
</evidence>
<keyword evidence="2" id="KW-0539">Nucleus</keyword>
<protein>
    <submittedName>
        <fullName evidence="6">Uncharacterized protein</fullName>
    </submittedName>
</protein>
<sequence>MTMYGIYREHHPATGVEHAVYCYLIHPYERNLVIAAGNSLKIYRLSPTHSGETLPKMTLQCLLTVTLSDQVLGMDSTHRNGIGRDSLFLTFREAKLSVLDYDPRSHQLKTTIIYNLENRDIMGGWRYQTEVPIVRVDPHNRCAVVLVGGHHLAILPLSEVRRFPGKEVTAKGNLDEITAAASKGSHQPIYYVSLKSVDSKCDTVHDMKFLYGYYEPTLFILFEPLRSYAGRMAVRFDTCGVIALSINMGERVHPVIWSLSSLPSDAQQVYPVPLPVGGVLVIGANFMLYLNQNMPPFGISMNSIADNSTQFLLQQKNEQPLSLDGCKLAFLDSDRLVVGLRSGELHMIHFVLDPSRAVRNFRFDKIGKSVLTTCMVKCEDGYIFLGCRLSNSLLIRYTKERLHPDSDEPSRKRSKAAEEEVDDIDIEIFGKTDSFARSLDYKYSFDLSDKLVNIGPVSGSCIGATPYLSEEYSDHVEPGMNIDLVLTSGYGKHGALSVLQKTIRPNVIHSVPFSECLDIFTAKGQVPGTSYLFLSRGSSTSFLAAAEEIDEIDDCPDVREERTVFGGDLGKYILQVSPKKVRFLRKSKIVLSVPMDKEDIIKHVSVADPYILMLTEGGQVLLATFTEEEGKLRLNVTRPSGKNDIKVEGISVFADRTGLFARSTPDYVKVAMETMPVTQTDPDKELDEDELLYGDTSVEIPGMGSVFPGTRTTDEEVQNSEPFWKKLLVTHPVTYWAIFVRENHHMEIVALPNCERVFVSKDFHLLPRVLYDSEDTDEPDHEFKPQQERVLGPEEVQPITEMMVVELGKKVILFVLCGEDLVVYEAFPYYESMRPSGLKLRWRKLDVNIVFRMKKGKKSDGGAEEINYGTRLQYFENVGGYTGVFLSGPYPHWIFMTKRGELRIHPQSIDGPVKCFTPFDNINAKEGFVYANKQSEVRICVLPSSLDYDAPWPYKKVPLQGTPYYVGYHCESKTYAVVTSKAFPVKNYYRFSGDDKEMVDIGNEDPRFPINPVQRFFLQIVTPTTWELVPHATCAFEEWEHVTSSKTVELLHEGSSSGYKGYIACSTNFSYGEDITSRGRVVIFDVVNVVPEPGKPLTKFKLKVIYAKEQKGPVTSLCACKGLLCTAIGQKIYLWQLKDDDLVGMAFIDVGIYVNQCICIKNFILISDILKSIAVLRFQEDYRNLSLVGSDHKTMEVLACGFLIDNGQLGFIASDNDKNISVFLYVPESRDSIGGSRLIPRCDFRVNSKVHTFFRIQCRKRDLTSGMKHSISNEKKQVTYLATCDGNIGSVLPLPEKTYRRLSMLMSFLNHFIAHPAGLNPKGTRTFASTHNTLFHPVRNILDGDLVFRFLSLPVREKKYVADRIGLHVNDIVGDLLEIDRLCAHF</sequence>
<dbReference type="InterPro" id="IPR050358">
    <property type="entry name" value="RSE1/DDB1/CFT1"/>
</dbReference>
<dbReference type="Pfam" id="PF23726">
    <property type="entry name" value="Beta-prop_RSE1_2nd"/>
    <property type="match status" value="1"/>
</dbReference>
<organism evidence="6">
    <name type="scientific">Cyprideis torosa</name>
    <dbReference type="NCBI Taxonomy" id="163714"/>
    <lineage>
        <taxon>Eukaryota</taxon>
        <taxon>Metazoa</taxon>
        <taxon>Ecdysozoa</taxon>
        <taxon>Arthropoda</taxon>
        <taxon>Crustacea</taxon>
        <taxon>Oligostraca</taxon>
        <taxon>Ostracoda</taxon>
        <taxon>Podocopa</taxon>
        <taxon>Podocopida</taxon>
        <taxon>Cytherocopina</taxon>
        <taxon>Cytheroidea</taxon>
        <taxon>Cytherideidae</taxon>
        <taxon>Cyprideis</taxon>
    </lineage>
</organism>
<dbReference type="OrthoDB" id="6109at2759"/>
<evidence type="ECO:0000259" key="4">
    <source>
        <dbReference type="Pfam" id="PF10433"/>
    </source>
</evidence>
<feature type="domain" description="RSE1/DDB1/CPSF1 second beta-propeller" evidence="5">
    <location>
        <begin position="505"/>
        <end position="942"/>
    </location>
</feature>
<feature type="domain" description="RSE1/DDB1/CPSF1 first beta-propeller" evidence="4">
    <location>
        <begin position="16"/>
        <end position="401"/>
    </location>
</feature>